<evidence type="ECO:0000259" key="11">
    <source>
        <dbReference type="PROSITE" id="PS51371"/>
    </source>
</evidence>
<dbReference type="InterPro" id="IPR016169">
    <property type="entry name" value="FAD-bd_PCMH_sub2"/>
</dbReference>
<evidence type="ECO:0000313" key="13">
    <source>
        <dbReference type="EMBL" id="MBC8611163.1"/>
    </source>
</evidence>
<reference evidence="13" key="1">
    <citation type="submission" date="2020-08" db="EMBL/GenBank/DDBJ databases">
        <title>Genome public.</title>
        <authorList>
            <person name="Liu C."/>
            <person name="Sun Q."/>
        </authorList>
    </citation>
    <scope>NUCLEOTIDE SEQUENCE</scope>
    <source>
        <strain evidence="13">NSJ-15</strain>
    </source>
</reference>
<dbReference type="Pfam" id="PF00571">
    <property type="entry name" value="CBS"/>
    <property type="match status" value="2"/>
</dbReference>
<evidence type="ECO:0000256" key="2">
    <source>
        <dbReference type="ARBA" id="ARBA00006337"/>
    </source>
</evidence>
<dbReference type="SUPFAM" id="SSF56176">
    <property type="entry name" value="FAD-binding/transporter-associated domain-like"/>
    <property type="match status" value="1"/>
</dbReference>
<gene>
    <name evidence="13" type="ORF">H8702_08555</name>
</gene>
<keyword evidence="3 9" id="KW-0812">Transmembrane</keyword>
<comment type="similarity">
    <text evidence="2">Belongs to the UPF0053 family.</text>
</comment>
<keyword evidence="4" id="KW-0677">Repeat</keyword>
<dbReference type="Pfam" id="PF01595">
    <property type="entry name" value="CNNM"/>
    <property type="match status" value="1"/>
</dbReference>
<dbReference type="EMBL" id="JACRTL010000004">
    <property type="protein sequence ID" value="MBC8611163.1"/>
    <property type="molecule type" value="Genomic_DNA"/>
</dbReference>
<dbReference type="GO" id="GO:0016020">
    <property type="term" value="C:membrane"/>
    <property type="evidence" value="ECO:0007669"/>
    <property type="project" value="UniProtKB-SubCell"/>
</dbReference>
<protein>
    <submittedName>
        <fullName evidence="13">HlyC/CorC family transporter</fullName>
    </submittedName>
</protein>
<comment type="caution">
    <text evidence="13">The sequence shown here is derived from an EMBL/GenBank/DDBJ whole genome shotgun (WGS) entry which is preliminary data.</text>
</comment>
<dbReference type="InterPro" id="IPR005170">
    <property type="entry name" value="Transptr-assoc_dom"/>
</dbReference>
<feature type="transmembrane region" description="Helical" evidence="10">
    <location>
        <begin position="106"/>
        <end position="129"/>
    </location>
</feature>
<keyword evidence="7 9" id="KW-0472">Membrane</keyword>
<evidence type="ECO:0000256" key="8">
    <source>
        <dbReference type="PROSITE-ProRule" id="PRU00703"/>
    </source>
</evidence>
<evidence type="ECO:0000256" key="5">
    <source>
        <dbReference type="ARBA" id="ARBA00022989"/>
    </source>
</evidence>
<comment type="subcellular location">
    <subcellularLocation>
        <location evidence="1">Membrane</location>
        <topology evidence="1">Multi-pass membrane protein</topology>
    </subcellularLocation>
</comment>
<dbReference type="SUPFAM" id="SSF54631">
    <property type="entry name" value="CBS-domain pair"/>
    <property type="match status" value="1"/>
</dbReference>
<evidence type="ECO:0000256" key="6">
    <source>
        <dbReference type="ARBA" id="ARBA00023122"/>
    </source>
</evidence>
<dbReference type="InterPro" id="IPR000644">
    <property type="entry name" value="CBS_dom"/>
</dbReference>
<evidence type="ECO:0000256" key="9">
    <source>
        <dbReference type="PROSITE-ProRule" id="PRU01193"/>
    </source>
</evidence>
<feature type="transmembrane region" description="Helical" evidence="10">
    <location>
        <begin position="45"/>
        <end position="70"/>
    </location>
</feature>
<dbReference type="AlphaFoldDB" id="A0A8J6P4H9"/>
<keyword evidence="14" id="KW-1185">Reference proteome</keyword>
<evidence type="ECO:0000256" key="10">
    <source>
        <dbReference type="SAM" id="Phobius"/>
    </source>
</evidence>
<dbReference type="PANTHER" id="PTHR22777:SF17">
    <property type="entry name" value="UPF0053 PROTEIN SLL0260"/>
    <property type="match status" value="1"/>
</dbReference>
<feature type="domain" description="CBS" evidence="11">
    <location>
        <begin position="250"/>
        <end position="307"/>
    </location>
</feature>
<dbReference type="Gene3D" id="3.10.580.10">
    <property type="entry name" value="CBS-domain"/>
    <property type="match status" value="1"/>
</dbReference>
<dbReference type="PROSITE" id="PS51846">
    <property type="entry name" value="CNNM"/>
    <property type="match status" value="1"/>
</dbReference>
<dbReference type="InterPro" id="IPR002550">
    <property type="entry name" value="CNNM"/>
</dbReference>
<dbReference type="Gene3D" id="3.30.465.10">
    <property type="match status" value="1"/>
</dbReference>
<dbReference type="InterPro" id="IPR036318">
    <property type="entry name" value="FAD-bd_PCMH-like_sf"/>
</dbReference>
<dbReference type="Pfam" id="PF03471">
    <property type="entry name" value="CorC_HlyC"/>
    <property type="match status" value="1"/>
</dbReference>
<dbReference type="SMART" id="SM00116">
    <property type="entry name" value="CBS"/>
    <property type="match status" value="2"/>
</dbReference>
<dbReference type="PANTHER" id="PTHR22777">
    <property type="entry name" value="HEMOLYSIN-RELATED"/>
    <property type="match status" value="1"/>
</dbReference>
<dbReference type="PROSITE" id="PS51371">
    <property type="entry name" value="CBS"/>
    <property type="match status" value="2"/>
</dbReference>
<sequence length="408" mass="46120">MSAFFSGTETAFATVNRIRMKNIAAAGNKKANKVIRIADEYDRALSALLIGNNIVNIASASIGTVIFTTWFGPSGAGISTLVMTIVVLIFGEILPKTYAKQNAESLALRVVNILDFFIKLFSPLIFLFLKLTSLVTRNGETTPSVTEQELKFIIEESENEGVLEQQESELVQSALDFDEITVEEILTPRVDVVAVEEQEDPERVKSLFFEEGYSRLPVYSGSIDHVVGVVHNKDFFRAYVQNQQVSLNEIMQNTVYVPPKKLISELMKELQRLKSHMAIVTDQYGGTIGIITLEDIIEELVGEIWDESDEEETPVVKLSENRYQVSGDLDPEDFFDEIDYDYPEQDFEELNSFAGWALETLERIPEPGASFTYRDMEILVKEVTDQRIVTLEVIFHPKEEITEKISEK</sequence>
<dbReference type="SMART" id="SM01091">
    <property type="entry name" value="CorC_HlyC"/>
    <property type="match status" value="1"/>
</dbReference>
<name>A0A8J6P4H9_9FIRM</name>
<evidence type="ECO:0000256" key="4">
    <source>
        <dbReference type="ARBA" id="ARBA00022737"/>
    </source>
</evidence>
<keyword evidence="5 9" id="KW-1133">Transmembrane helix</keyword>
<feature type="domain" description="CNNM transmembrane" evidence="12">
    <location>
        <begin position="1"/>
        <end position="167"/>
    </location>
</feature>
<evidence type="ECO:0000313" key="14">
    <source>
        <dbReference type="Proteomes" id="UP000632659"/>
    </source>
</evidence>
<feature type="transmembrane region" description="Helical" evidence="10">
    <location>
        <begin position="76"/>
        <end position="94"/>
    </location>
</feature>
<dbReference type="Proteomes" id="UP000632659">
    <property type="component" value="Unassembled WGS sequence"/>
</dbReference>
<dbReference type="FunFam" id="3.10.580.10:FF:000002">
    <property type="entry name" value="Magnesium/cobalt efflux protein CorC"/>
    <property type="match status" value="1"/>
</dbReference>
<keyword evidence="6 8" id="KW-0129">CBS domain</keyword>
<dbReference type="InterPro" id="IPR044751">
    <property type="entry name" value="Ion_transp-like_CBS"/>
</dbReference>
<organism evidence="13 14">
    <name type="scientific">Massiliimalia timonensis</name>
    <dbReference type="NCBI Taxonomy" id="1987501"/>
    <lineage>
        <taxon>Bacteria</taxon>
        <taxon>Bacillati</taxon>
        <taxon>Bacillota</taxon>
        <taxon>Clostridia</taxon>
        <taxon>Eubacteriales</taxon>
        <taxon>Oscillospiraceae</taxon>
        <taxon>Massiliimalia</taxon>
    </lineage>
</organism>
<feature type="domain" description="CBS" evidence="11">
    <location>
        <begin position="186"/>
        <end position="245"/>
    </location>
</feature>
<evidence type="ECO:0000256" key="1">
    <source>
        <dbReference type="ARBA" id="ARBA00004141"/>
    </source>
</evidence>
<evidence type="ECO:0000259" key="12">
    <source>
        <dbReference type="PROSITE" id="PS51846"/>
    </source>
</evidence>
<evidence type="ECO:0000256" key="7">
    <source>
        <dbReference type="ARBA" id="ARBA00023136"/>
    </source>
</evidence>
<proteinExistence type="inferred from homology"/>
<dbReference type="InterPro" id="IPR046342">
    <property type="entry name" value="CBS_dom_sf"/>
</dbReference>
<dbReference type="CDD" id="cd04590">
    <property type="entry name" value="CBS_pair_CorC_HlyC_assoc"/>
    <property type="match status" value="1"/>
</dbReference>
<dbReference type="GO" id="GO:0050660">
    <property type="term" value="F:flavin adenine dinucleotide binding"/>
    <property type="evidence" value="ECO:0007669"/>
    <property type="project" value="InterPro"/>
</dbReference>
<accession>A0A8J6P4H9</accession>
<evidence type="ECO:0000256" key="3">
    <source>
        <dbReference type="ARBA" id="ARBA00022692"/>
    </source>
</evidence>